<evidence type="ECO:0000313" key="2">
    <source>
        <dbReference type="EMBL" id="MFD0983318.1"/>
    </source>
</evidence>
<name>A0ABW3IYM8_9FLAO</name>
<feature type="compositionally biased region" description="Pro residues" evidence="1">
    <location>
        <begin position="25"/>
        <end position="39"/>
    </location>
</feature>
<feature type="region of interest" description="Disordered" evidence="1">
    <location>
        <begin position="1"/>
        <end position="39"/>
    </location>
</feature>
<evidence type="ECO:0000313" key="3">
    <source>
        <dbReference type="Proteomes" id="UP001597051"/>
    </source>
</evidence>
<reference evidence="3" key="1">
    <citation type="journal article" date="2019" name="Int. J. Syst. Evol. Microbiol.">
        <title>The Global Catalogue of Microorganisms (GCM) 10K type strain sequencing project: providing services to taxonomists for standard genome sequencing and annotation.</title>
        <authorList>
            <consortium name="The Broad Institute Genomics Platform"/>
            <consortium name="The Broad Institute Genome Sequencing Center for Infectious Disease"/>
            <person name="Wu L."/>
            <person name="Ma J."/>
        </authorList>
    </citation>
    <scope>NUCLEOTIDE SEQUENCE [LARGE SCALE GENOMIC DNA]</scope>
    <source>
        <strain evidence="3">CECT 7649</strain>
    </source>
</reference>
<dbReference type="Proteomes" id="UP001597051">
    <property type="component" value="Unassembled WGS sequence"/>
</dbReference>
<keyword evidence="3" id="KW-1185">Reference proteome</keyword>
<organism evidence="2 3">
    <name type="scientific">Flavobacterium myungsuense</name>
    <dbReference type="NCBI Taxonomy" id="651823"/>
    <lineage>
        <taxon>Bacteria</taxon>
        <taxon>Pseudomonadati</taxon>
        <taxon>Bacteroidota</taxon>
        <taxon>Flavobacteriia</taxon>
        <taxon>Flavobacteriales</taxon>
        <taxon>Flavobacteriaceae</taxon>
        <taxon>Flavobacterium</taxon>
    </lineage>
</organism>
<accession>A0ABW3IYM8</accession>
<sequence length="55" mass="5949">MGILGTWMPGRPPLGKSTPQTRSIPFPPTPPEPPFPPPPPPALCAFPPVILFLFF</sequence>
<protein>
    <submittedName>
        <fullName evidence="2">Uncharacterized protein</fullName>
    </submittedName>
</protein>
<comment type="caution">
    <text evidence="2">The sequence shown here is derived from an EMBL/GenBank/DDBJ whole genome shotgun (WGS) entry which is preliminary data.</text>
</comment>
<proteinExistence type="predicted"/>
<gene>
    <name evidence="2" type="ORF">ACFQ0S_02400</name>
</gene>
<dbReference type="RefSeq" id="WP_379752855.1">
    <property type="nucleotide sequence ID" value="NZ_JBHSYB010000002.1"/>
</dbReference>
<dbReference type="EMBL" id="JBHTIZ010000005">
    <property type="protein sequence ID" value="MFD0983318.1"/>
    <property type="molecule type" value="Genomic_DNA"/>
</dbReference>
<evidence type="ECO:0000256" key="1">
    <source>
        <dbReference type="SAM" id="MobiDB-lite"/>
    </source>
</evidence>